<dbReference type="AlphaFoldDB" id="A0A9Q0QUF7"/>
<keyword evidence="9" id="KW-1185">Reference proteome</keyword>
<keyword evidence="2" id="KW-0677">Repeat</keyword>
<dbReference type="PANTHER" id="PTHR11017:SF570">
    <property type="entry name" value="DISEASE RESISTANCE PROTEIN (TIR-NBS CLASS)-RELATED"/>
    <property type="match status" value="1"/>
</dbReference>
<evidence type="ECO:0000256" key="3">
    <source>
        <dbReference type="ARBA" id="ARBA00022821"/>
    </source>
</evidence>
<dbReference type="InterPro" id="IPR003591">
    <property type="entry name" value="Leu-rich_rpt_typical-subtyp"/>
</dbReference>
<evidence type="ECO:0000259" key="6">
    <source>
        <dbReference type="Pfam" id="PF23282"/>
    </source>
</evidence>
<proteinExistence type="predicted"/>
<dbReference type="Pfam" id="PF23282">
    <property type="entry name" value="WHD_ROQ1"/>
    <property type="match status" value="1"/>
</dbReference>
<dbReference type="Proteomes" id="UP001141806">
    <property type="component" value="Unassembled WGS sequence"/>
</dbReference>
<dbReference type="InterPro" id="IPR027417">
    <property type="entry name" value="P-loop_NTPase"/>
</dbReference>
<dbReference type="InterPro" id="IPR042197">
    <property type="entry name" value="Apaf_helical"/>
</dbReference>
<dbReference type="SMART" id="SM00369">
    <property type="entry name" value="LRR_TYP"/>
    <property type="match status" value="3"/>
</dbReference>
<dbReference type="EMBL" id="JAMYWD010000005">
    <property type="protein sequence ID" value="KAJ4972225.1"/>
    <property type="molecule type" value="Genomic_DNA"/>
</dbReference>
<reference evidence="8" key="1">
    <citation type="journal article" date="2023" name="Plant J.">
        <title>The genome of the king protea, Protea cynaroides.</title>
        <authorList>
            <person name="Chang J."/>
            <person name="Duong T.A."/>
            <person name="Schoeman C."/>
            <person name="Ma X."/>
            <person name="Roodt D."/>
            <person name="Barker N."/>
            <person name="Li Z."/>
            <person name="Van de Peer Y."/>
            <person name="Mizrachi E."/>
        </authorList>
    </citation>
    <scope>NUCLEOTIDE SEQUENCE</scope>
    <source>
        <tissue evidence="8">Young leaves</tissue>
    </source>
</reference>
<dbReference type="GO" id="GO:0051707">
    <property type="term" value="P:response to other organism"/>
    <property type="evidence" value="ECO:0007669"/>
    <property type="project" value="UniProtKB-ARBA"/>
</dbReference>
<dbReference type="Gene3D" id="1.10.8.430">
    <property type="entry name" value="Helical domain of apoptotic protease-activating factors"/>
    <property type="match status" value="1"/>
</dbReference>
<dbReference type="InterPro" id="IPR044974">
    <property type="entry name" value="Disease_R_plants"/>
</dbReference>
<evidence type="ECO:0000256" key="4">
    <source>
        <dbReference type="SAM" id="MobiDB-lite"/>
    </source>
</evidence>
<dbReference type="PRINTS" id="PR00364">
    <property type="entry name" value="DISEASERSIST"/>
</dbReference>
<dbReference type="InterPro" id="IPR002182">
    <property type="entry name" value="NB-ARC"/>
</dbReference>
<protein>
    <recommendedName>
        <fullName evidence="10">TMV resistance protein N-like</fullName>
    </recommendedName>
</protein>
<dbReference type="InterPro" id="IPR032675">
    <property type="entry name" value="LRR_dom_sf"/>
</dbReference>
<evidence type="ECO:0000256" key="1">
    <source>
        <dbReference type="ARBA" id="ARBA00022614"/>
    </source>
</evidence>
<feature type="domain" description="NB-ARC" evidence="5">
    <location>
        <begin position="8"/>
        <end position="165"/>
    </location>
</feature>
<dbReference type="Pfam" id="PF00931">
    <property type="entry name" value="NB-ARC"/>
    <property type="match status" value="1"/>
</dbReference>
<sequence length="837" mass="94956">MMKLLKIESNDINIVVGIHGLSGIGKTTIARCVFNEVYHKFDACSFIANAQEILQKEGPVYLQSQLIGNFLTLDNPNIASVDHGIQMMRERLSNKRVFLVFDDVNFDLNQIIGDHDWLSFGSRIIITTKDKHILKVFGANEYYEPNGMDSVQALQLFSKHAFKRDQPLEHFLDLSKEVVKTTGGLPLALEIMGSFLFGVEDSKIWEDTVKELKIIPNEKVLEKLKISYYGLNPREQKIFLDIACFFSGMDKNILCYIWDGLELFPEKGIEVLYRKSLIKKGENNELRMHDLLRAVGREIVNQEKPEEPGKRSRLWSEKAILKVLNTHTGTRKVEGLSITRSTRQPLKSEGFAAMTNIRLLKLDYVVVSENFMHSFPDLRWLSWKGFRNIEFTLTNSRNLTVLDLSHGFITEKWLSWSSIKEAENLKFLDLSYSAQLSQTPNFSANLQLEVLLFQGCENLATIDASICELRSLKTLDIRNTKISQLPENLSPLEALMELLIDKTSIERLPNSIGQLKNLKTLSAQYCKIQETGIPDDIGRLSSLKYLNLNGNHFLSLPATVSSLSLLQTLSLMSCDKLQSLPQLSNLTNLKALYIFFCMNLVELPNTMNALTRLESLNLQGCDALQYISHLPSSLKSLEVACKNVREISAFLDMRNLETLCLHDCPKLAKVENLMGLDTLRLFKISDCPLLTELPNLGGLKKLKHLEFSNVGLAEIKGLEKLESLEELHLLSIPIRKKINLSKLKKLNVSIDRCNYIKRAEGLSSSPIELPGRRAASACWAGVSAPEREQKLERLPTRNRSYSHSTNKTQIQGLDKSERLNVRPFFNLKLPNLSRRGT</sequence>
<dbReference type="SUPFAM" id="SSF52540">
    <property type="entry name" value="P-loop containing nucleoside triphosphate hydrolases"/>
    <property type="match status" value="1"/>
</dbReference>
<name>A0A9Q0QUF7_9MAGN</name>
<dbReference type="SUPFAM" id="SSF52058">
    <property type="entry name" value="L domain-like"/>
    <property type="match status" value="2"/>
</dbReference>
<comment type="caution">
    <text evidence="8">The sequence shown here is derived from an EMBL/GenBank/DDBJ whole genome shotgun (WGS) entry which is preliminary data.</text>
</comment>
<dbReference type="InterPro" id="IPR055414">
    <property type="entry name" value="LRR_R13L4/SHOC2-like"/>
</dbReference>
<evidence type="ECO:0008006" key="10">
    <source>
        <dbReference type="Google" id="ProtNLM"/>
    </source>
</evidence>
<dbReference type="GO" id="GO:0043531">
    <property type="term" value="F:ADP binding"/>
    <property type="evidence" value="ECO:0007669"/>
    <property type="project" value="InterPro"/>
</dbReference>
<dbReference type="OrthoDB" id="1357022at2759"/>
<gene>
    <name evidence="8" type="ORF">NE237_005324</name>
</gene>
<dbReference type="Gene3D" id="3.80.10.10">
    <property type="entry name" value="Ribonuclease Inhibitor"/>
    <property type="match status" value="3"/>
</dbReference>
<feature type="domain" description="Disease resistance R13L4/SHOC-2-like LRR" evidence="7">
    <location>
        <begin position="435"/>
        <end position="543"/>
    </location>
</feature>
<feature type="region of interest" description="Disordered" evidence="4">
    <location>
        <begin position="789"/>
        <end position="812"/>
    </location>
</feature>
<keyword evidence="3" id="KW-0611">Plant defense</keyword>
<dbReference type="Gene3D" id="3.40.50.300">
    <property type="entry name" value="P-loop containing nucleotide triphosphate hydrolases"/>
    <property type="match status" value="1"/>
</dbReference>
<keyword evidence="1" id="KW-0433">Leucine-rich repeat</keyword>
<organism evidence="8 9">
    <name type="scientific">Protea cynaroides</name>
    <dbReference type="NCBI Taxonomy" id="273540"/>
    <lineage>
        <taxon>Eukaryota</taxon>
        <taxon>Viridiplantae</taxon>
        <taxon>Streptophyta</taxon>
        <taxon>Embryophyta</taxon>
        <taxon>Tracheophyta</taxon>
        <taxon>Spermatophyta</taxon>
        <taxon>Magnoliopsida</taxon>
        <taxon>Proteales</taxon>
        <taxon>Proteaceae</taxon>
        <taxon>Protea</taxon>
    </lineage>
</organism>
<dbReference type="Pfam" id="PF23598">
    <property type="entry name" value="LRR_14"/>
    <property type="match status" value="1"/>
</dbReference>
<evidence type="ECO:0000313" key="8">
    <source>
        <dbReference type="EMBL" id="KAJ4972225.1"/>
    </source>
</evidence>
<dbReference type="PANTHER" id="PTHR11017">
    <property type="entry name" value="LEUCINE-RICH REPEAT-CONTAINING PROTEIN"/>
    <property type="match status" value="1"/>
</dbReference>
<accession>A0A9Q0QUF7</accession>
<evidence type="ECO:0000259" key="7">
    <source>
        <dbReference type="Pfam" id="PF23598"/>
    </source>
</evidence>
<feature type="compositionally biased region" description="Polar residues" evidence="4">
    <location>
        <begin position="797"/>
        <end position="811"/>
    </location>
</feature>
<evidence type="ECO:0000313" key="9">
    <source>
        <dbReference type="Proteomes" id="UP001141806"/>
    </source>
</evidence>
<dbReference type="GO" id="GO:0006952">
    <property type="term" value="P:defense response"/>
    <property type="evidence" value="ECO:0007669"/>
    <property type="project" value="UniProtKB-KW"/>
</dbReference>
<dbReference type="InterPro" id="IPR058192">
    <property type="entry name" value="WHD_ROQ1-like"/>
</dbReference>
<feature type="domain" description="Disease resistance protein Roq1-like winged-helix" evidence="6">
    <location>
        <begin position="234"/>
        <end position="302"/>
    </location>
</feature>
<evidence type="ECO:0000259" key="5">
    <source>
        <dbReference type="Pfam" id="PF00931"/>
    </source>
</evidence>
<evidence type="ECO:0000256" key="2">
    <source>
        <dbReference type="ARBA" id="ARBA00022737"/>
    </source>
</evidence>